<keyword evidence="2" id="KW-1185">Reference proteome</keyword>
<gene>
    <name evidence="1" type="ORF">Pa4123_38050</name>
</gene>
<proteinExistence type="predicted"/>
<dbReference type="EMBL" id="BSDI01000017">
    <property type="protein sequence ID" value="GLH98530.1"/>
    <property type="molecule type" value="Genomic_DNA"/>
</dbReference>
<reference evidence="1" key="1">
    <citation type="submission" date="2022-12" db="EMBL/GenBank/DDBJ databases">
        <title>New Phytohabitans aurantiacus sp. RD004123 nov., an actinomycete isolated from soil.</title>
        <authorList>
            <person name="Triningsih D.W."/>
            <person name="Harunari E."/>
            <person name="Igarashi Y."/>
        </authorList>
    </citation>
    <scope>NUCLEOTIDE SEQUENCE</scope>
    <source>
        <strain evidence="1">RD004123</strain>
    </source>
</reference>
<protein>
    <recommendedName>
        <fullName evidence="3">Secreted protein</fullName>
    </recommendedName>
</protein>
<organism evidence="1 2">
    <name type="scientific">Phytohabitans aurantiacus</name>
    <dbReference type="NCBI Taxonomy" id="3016789"/>
    <lineage>
        <taxon>Bacteria</taxon>
        <taxon>Bacillati</taxon>
        <taxon>Actinomycetota</taxon>
        <taxon>Actinomycetes</taxon>
        <taxon>Micromonosporales</taxon>
        <taxon>Micromonosporaceae</taxon>
    </lineage>
</organism>
<evidence type="ECO:0000313" key="1">
    <source>
        <dbReference type="EMBL" id="GLH98530.1"/>
    </source>
</evidence>
<dbReference type="Proteomes" id="UP001144280">
    <property type="component" value="Unassembled WGS sequence"/>
</dbReference>
<accession>A0ABQ5QVC4</accession>
<name>A0ABQ5QVC4_9ACTN</name>
<evidence type="ECO:0008006" key="3">
    <source>
        <dbReference type="Google" id="ProtNLM"/>
    </source>
</evidence>
<sequence>MPAVGRGLRVVVLPLVVVLWVDGRGRSVLTVAVIHLNRLLNSRAYTPQGYASIVVSRRVRSTQPAGFADG</sequence>
<evidence type="ECO:0000313" key="2">
    <source>
        <dbReference type="Proteomes" id="UP001144280"/>
    </source>
</evidence>
<comment type="caution">
    <text evidence="1">The sequence shown here is derived from an EMBL/GenBank/DDBJ whole genome shotgun (WGS) entry which is preliminary data.</text>
</comment>